<evidence type="ECO:0000313" key="1">
    <source>
        <dbReference type="Proteomes" id="UP000000437"/>
    </source>
</evidence>
<gene>
    <name evidence="2" type="primary">LOC101883177</name>
</gene>
<proteinExistence type="predicted"/>
<organism evidence="1 2">
    <name type="scientific">Danio rerio</name>
    <name type="common">Zebrafish</name>
    <name type="synonym">Brachydanio rerio</name>
    <dbReference type="NCBI Taxonomy" id="7955"/>
    <lineage>
        <taxon>Eukaryota</taxon>
        <taxon>Metazoa</taxon>
        <taxon>Chordata</taxon>
        <taxon>Craniata</taxon>
        <taxon>Vertebrata</taxon>
        <taxon>Euteleostomi</taxon>
        <taxon>Actinopterygii</taxon>
        <taxon>Neopterygii</taxon>
        <taxon>Teleostei</taxon>
        <taxon>Ostariophysi</taxon>
        <taxon>Cypriniformes</taxon>
        <taxon>Danionidae</taxon>
        <taxon>Danioninae</taxon>
        <taxon>Danio</taxon>
    </lineage>
</organism>
<keyword evidence="1" id="KW-1185">Reference proteome</keyword>
<dbReference type="OrthoDB" id="5814287at2759"/>
<dbReference type="Proteomes" id="UP000000437">
    <property type="component" value="Chromosome 4"/>
</dbReference>
<dbReference type="PANTHER" id="PTHR31751:SF44">
    <property type="entry name" value="SI:CH211-211K8.4-RELATED"/>
    <property type="match status" value="1"/>
</dbReference>
<dbReference type="RefSeq" id="XP_021331283.3">
    <property type="nucleotide sequence ID" value="XM_021475608.3"/>
</dbReference>
<reference evidence="2" key="1">
    <citation type="submission" date="2025-08" db="UniProtKB">
        <authorList>
            <consortium name="RefSeq"/>
        </authorList>
    </citation>
    <scope>IDENTIFICATION</scope>
    <source>
        <strain evidence="2">Tuebingen</strain>
        <tissue evidence="2">Fibroblasts and whole tissue</tissue>
    </source>
</reference>
<dbReference type="AlphaFoldDB" id="A0A8M9PW21"/>
<name>A0A8M9PW21_DANRE</name>
<accession>A0A8M9PW21</accession>
<sequence>MPKRCYFHGSCSASLFNLPKDVTQREKWLKFIFNHVPEYYKKDITLCAQHFTKDSFQNWSQFRAGFSQKLLLKEGAVPTIKDDAGDCELQPTTSQQVTSSPDLPSTPTHVEVACQVDIKETVTVATKTSPNVRSVGTQVSFRTLRDIHVRSKGIQAKVSCRNVGTETISLPDMQLSSTPIKGSIFRPSKRPRLLLEEEDDNNDDEDEESDLHVEPHDSTYNPESVVTEDSQSVLDPESNYMDNKYIVFESCLIDLFGSCPVCKTKCAIQKRQMGTFIALTQLCDKCNYLRQWQSQPIVGSTPVGNLMLSAATYFTGGSFIQLQRVFKAMNLQTIQYSAFRNHARNFLEPAIIHKWNLEQQNIFTQLKKEGAVALAGDMRADTPGHSAKFGSYTLMDNETNKIVDLQLIQSNEVGGSYHMEKEGLKRCLDKLDANGLAVDYIVTDRHPQIQKYLRERGITQFYDVWHFEKGLSKKLEKLSKRKECEVLKRWLKSIKNHVYWSATSSVSGPEKVAKLTSLLNHIQNIHVHNNPLFPKCEHPDVLSRDRKKWFQPGSQALYKVEKVLNNKRVVKDVAKLSHHYQTSSLEAFHSVILRFTPKNVVFPFIGMLCRLYLAAMHQNENCQREQAITTTGQAVYKFVFPKTKRGECTAKPVKTEPTYGYVKDLMVLVLDEVCLDPAPYVEELQSIPVPPPLSSQFEKPSKEHVISQHVSRFNQGEAGTQHTVLLHSETPGVSGAPHMTG</sequence>
<dbReference type="PANTHER" id="PTHR31751">
    <property type="entry name" value="SI:CH211-108C17.2-RELATED-RELATED"/>
    <property type="match status" value="1"/>
</dbReference>
<protein>
    <submittedName>
        <fullName evidence="2">Uncharacterized protein</fullName>
    </submittedName>
</protein>
<dbReference type="KEGG" id="dre:101883177"/>
<evidence type="ECO:0000313" key="2">
    <source>
        <dbReference type="RefSeq" id="XP_021331283.3"/>
    </source>
</evidence>